<gene>
    <name evidence="1" type="ORF">GCM10017557_54240</name>
</gene>
<organism evidence="1 2">
    <name type="scientific">Streptomyces aurantiacus</name>
    <dbReference type="NCBI Taxonomy" id="47760"/>
    <lineage>
        <taxon>Bacteria</taxon>
        <taxon>Bacillati</taxon>
        <taxon>Actinomycetota</taxon>
        <taxon>Actinomycetes</taxon>
        <taxon>Kitasatosporales</taxon>
        <taxon>Streptomycetaceae</taxon>
        <taxon>Streptomyces</taxon>
        <taxon>Streptomyces aurantiacus group</taxon>
    </lineage>
</organism>
<evidence type="ECO:0000313" key="1">
    <source>
        <dbReference type="EMBL" id="BCL30565.1"/>
    </source>
</evidence>
<dbReference type="EMBL" id="AP023440">
    <property type="protein sequence ID" value="BCL30565.1"/>
    <property type="molecule type" value="Genomic_DNA"/>
</dbReference>
<dbReference type="RefSeq" id="WP_430727450.1">
    <property type="nucleotide sequence ID" value="NZ_AP023440.1"/>
</dbReference>
<evidence type="ECO:0000313" key="2">
    <source>
        <dbReference type="Proteomes" id="UP000516444"/>
    </source>
</evidence>
<keyword evidence="2" id="KW-1185">Reference proteome</keyword>
<protein>
    <recommendedName>
        <fullName evidence="3">Transposase</fullName>
    </recommendedName>
</protein>
<reference evidence="1 2" key="1">
    <citation type="journal article" date="2014" name="Int. J. Syst. Evol. Microbiol.">
        <title>Complete genome sequence of Corynebacterium casei LMG S-19264T (=DSM 44701T), isolated from a smear-ripened cheese.</title>
        <authorList>
            <consortium name="US DOE Joint Genome Institute (JGI-PGF)"/>
            <person name="Walter F."/>
            <person name="Albersmeier A."/>
            <person name="Kalinowski J."/>
            <person name="Ruckert C."/>
        </authorList>
    </citation>
    <scope>NUCLEOTIDE SEQUENCE [LARGE SCALE GENOMIC DNA]</scope>
    <source>
        <strain evidence="1 2">JCM 4677</strain>
    </source>
</reference>
<dbReference type="KEGG" id="sgm:GCM10017557_54240"/>
<sequence>MWRFRTGSPWRDMPADHDAWTTAYHRVLQWHDLDRPVIGGGCVPSPRDVAPQLPVGLKVSEVLGSLIRSLRLTG</sequence>
<dbReference type="AlphaFoldDB" id="A0A7G1PBX1"/>
<proteinExistence type="predicted"/>
<accession>A0A7G1PBX1</accession>
<dbReference type="Proteomes" id="UP000516444">
    <property type="component" value="Chromosome"/>
</dbReference>
<name>A0A7G1PBX1_9ACTN</name>
<evidence type="ECO:0008006" key="3">
    <source>
        <dbReference type="Google" id="ProtNLM"/>
    </source>
</evidence>